<reference evidence="2 3" key="1">
    <citation type="submission" date="2020-05" db="EMBL/GenBank/DDBJ databases">
        <authorList>
            <person name="Niu N."/>
        </authorList>
    </citation>
    <scope>NUCLEOTIDE SEQUENCE [LARGE SCALE GENOMIC DNA]</scope>
    <source>
        <strain evidence="2 3">3340-03</strain>
    </source>
</reference>
<sequence>MIKALPYVCRIIVSLSSVFFAMTLSALMSVAFNDAMTLRLDQILSYQKERFVICLISGMIVFYVDKLFNLFPIKSNWWFLNSLKWTVPVMLVLGIWVYFSVDFKSIYQIFFAVFWAFTNALTIVEITKHILDIPDKAAWHKNSDVKKCADVQANHYLAMQKEYAELQLEEEFNNKAFSVNNVYPQSRESTTLLTHSSSPFKNGVVPGEMVGKNIPKHSDKESE</sequence>
<dbReference type="Proteomes" id="UP000537862">
    <property type="component" value="Unassembled WGS sequence"/>
</dbReference>
<organism evidence="2 3">
    <name type="scientific">Pelistega suis</name>
    <dbReference type="NCBI Taxonomy" id="1631957"/>
    <lineage>
        <taxon>Bacteria</taxon>
        <taxon>Pseudomonadati</taxon>
        <taxon>Pseudomonadota</taxon>
        <taxon>Betaproteobacteria</taxon>
        <taxon>Burkholderiales</taxon>
        <taxon>Alcaligenaceae</taxon>
        <taxon>Pelistega</taxon>
    </lineage>
</organism>
<dbReference type="EMBL" id="JABGBN010000017">
    <property type="protein sequence ID" value="NOL52594.1"/>
    <property type="molecule type" value="Genomic_DNA"/>
</dbReference>
<name>A0A849P8G6_9BURK</name>
<keyword evidence="1" id="KW-1133">Transmembrane helix</keyword>
<proteinExistence type="predicted"/>
<keyword evidence="1" id="KW-0812">Transmembrane</keyword>
<feature type="transmembrane region" description="Helical" evidence="1">
    <location>
        <begin position="105"/>
        <end position="124"/>
    </location>
</feature>
<accession>A0A849P8G6</accession>
<dbReference type="RefSeq" id="WP_171681275.1">
    <property type="nucleotide sequence ID" value="NZ_JABGBN010000017.1"/>
</dbReference>
<keyword evidence="1" id="KW-0472">Membrane</keyword>
<keyword evidence="3" id="KW-1185">Reference proteome</keyword>
<evidence type="ECO:0000313" key="3">
    <source>
        <dbReference type="Proteomes" id="UP000537862"/>
    </source>
</evidence>
<evidence type="ECO:0000256" key="1">
    <source>
        <dbReference type="SAM" id="Phobius"/>
    </source>
</evidence>
<dbReference type="AlphaFoldDB" id="A0A849P8G6"/>
<gene>
    <name evidence="2" type="ORF">HKX39_10530</name>
</gene>
<feature type="transmembrane region" description="Helical" evidence="1">
    <location>
        <begin position="7"/>
        <end position="30"/>
    </location>
</feature>
<feature type="transmembrane region" description="Helical" evidence="1">
    <location>
        <begin position="50"/>
        <end position="71"/>
    </location>
</feature>
<comment type="caution">
    <text evidence="2">The sequence shown here is derived from an EMBL/GenBank/DDBJ whole genome shotgun (WGS) entry which is preliminary data.</text>
</comment>
<feature type="transmembrane region" description="Helical" evidence="1">
    <location>
        <begin position="78"/>
        <end position="99"/>
    </location>
</feature>
<protein>
    <submittedName>
        <fullName evidence="2">Uncharacterized protein</fullName>
    </submittedName>
</protein>
<evidence type="ECO:0000313" key="2">
    <source>
        <dbReference type="EMBL" id="NOL52594.1"/>
    </source>
</evidence>